<gene>
    <name evidence="2" type="ORF">AYBTSS11_LOCUS2118</name>
</gene>
<accession>A0AA86V6F3</accession>
<dbReference type="Proteomes" id="UP001189624">
    <property type="component" value="Chromosome 1"/>
</dbReference>
<reference evidence="2" key="1">
    <citation type="submission" date="2023-10" db="EMBL/GenBank/DDBJ databases">
        <authorList>
            <person name="Domelevo Entfellner J.-B."/>
        </authorList>
    </citation>
    <scope>NUCLEOTIDE SEQUENCE</scope>
</reference>
<evidence type="ECO:0000256" key="1">
    <source>
        <dbReference type="SAM" id="SignalP"/>
    </source>
</evidence>
<feature type="chain" id="PRO_5041647436" evidence="1">
    <location>
        <begin position="24"/>
        <end position="66"/>
    </location>
</feature>
<evidence type="ECO:0000313" key="3">
    <source>
        <dbReference type="Proteomes" id="UP001189624"/>
    </source>
</evidence>
<protein>
    <submittedName>
        <fullName evidence="2">Uncharacterized protein</fullName>
    </submittedName>
</protein>
<dbReference type="EMBL" id="OY731398">
    <property type="protein sequence ID" value="CAJ1858820.1"/>
    <property type="molecule type" value="Genomic_DNA"/>
</dbReference>
<keyword evidence="3" id="KW-1185">Reference proteome</keyword>
<dbReference type="AlphaFoldDB" id="A0AA86V6F3"/>
<organism evidence="2 3">
    <name type="scientific">Sphenostylis stenocarpa</name>
    <dbReference type="NCBI Taxonomy" id="92480"/>
    <lineage>
        <taxon>Eukaryota</taxon>
        <taxon>Viridiplantae</taxon>
        <taxon>Streptophyta</taxon>
        <taxon>Embryophyta</taxon>
        <taxon>Tracheophyta</taxon>
        <taxon>Spermatophyta</taxon>
        <taxon>Magnoliopsida</taxon>
        <taxon>eudicotyledons</taxon>
        <taxon>Gunneridae</taxon>
        <taxon>Pentapetalae</taxon>
        <taxon>rosids</taxon>
        <taxon>fabids</taxon>
        <taxon>Fabales</taxon>
        <taxon>Fabaceae</taxon>
        <taxon>Papilionoideae</taxon>
        <taxon>50 kb inversion clade</taxon>
        <taxon>NPAAA clade</taxon>
        <taxon>indigoferoid/millettioid clade</taxon>
        <taxon>Phaseoleae</taxon>
        <taxon>Sphenostylis</taxon>
    </lineage>
</organism>
<dbReference type="Gramene" id="rna-AYBTSS11_LOCUS2118">
    <property type="protein sequence ID" value="CAJ1858820.1"/>
    <property type="gene ID" value="gene-AYBTSS11_LOCUS2118"/>
</dbReference>
<keyword evidence="1" id="KW-0732">Signal</keyword>
<name>A0AA86V6F3_9FABA</name>
<feature type="signal peptide" evidence="1">
    <location>
        <begin position="1"/>
        <end position="23"/>
    </location>
</feature>
<sequence length="66" mass="7715">MPMLRQRIIIITLFPLLLHLTSAIESCRFSFQDEKNLYNYTLSSPIRNFPHGILSEDGIRQLYSSD</sequence>
<proteinExistence type="predicted"/>
<evidence type="ECO:0000313" key="2">
    <source>
        <dbReference type="EMBL" id="CAJ1858820.1"/>
    </source>
</evidence>